<dbReference type="InterPro" id="IPR050740">
    <property type="entry name" value="Aldehyde_DH_Superfamily"/>
</dbReference>
<dbReference type="EMBL" id="MU253986">
    <property type="protein sequence ID" value="KAG9243343.1"/>
    <property type="molecule type" value="Genomic_DNA"/>
</dbReference>
<evidence type="ECO:0000313" key="8">
    <source>
        <dbReference type="Proteomes" id="UP000887226"/>
    </source>
</evidence>
<proteinExistence type="inferred from homology"/>
<keyword evidence="2" id="KW-0521">NADP</keyword>
<dbReference type="Gene3D" id="3.40.309.10">
    <property type="entry name" value="Aldehyde Dehydrogenase, Chain A, domain 2"/>
    <property type="match status" value="1"/>
</dbReference>
<dbReference type="AlphaFoldDB" id="A0A9P8CDS1"/>
<dbReference type="CDD" id="cd07105">
    <property type="entry name" value="ALDH_SaliADH"/>
    <property type="match status" value="1"/>
</dbReference>
<dbReference type="SUPFAM" id="SSF53720">
    <property type="entry name" value="ALDH-like"/>
    <property type="match status" value="1"/>
</dbReference>
<organism evidence="7 8">
    <name type="scientific">Calycina marina</name>
    <dbReference type="NCBI Taxonomy" id="1763456"/>
    <lineage>
        <taxon>Eukaryota</taxon>
        <taxon>Fungi</taxon>
        <taxon>Dikarya</taxon>
        <taxon>Ascomycota</taxon>
        <taxon>Pezizomycotina</taxon>
        <taxon>Leotiomycetes</taxon>
        <taxon>Helotiales</taxon>
        <taxon>Pezizellaceae</taxon>
        <taxon>Calycina</taxon>
    </lineage>
</organism>
<feature type="active site" evidence="4">
    <location>
        <position position="268"/>
    </location>
</feature>
<dbReference type="PANTHER" id="PTHR43353:SF6">
    <property type="entry name" value="CYTOPLASMIC ALDEHYDE DEHYDROGENASE (EUROFUNG)"/>
    <property type="match status" value="1"/>
</dbReference>
<evidence type="ECO:0000256" key="3">
    <source>
        <dbReference type="ARBA" id="ARBA00023002"/>
    </source>
</evidence>
<keyword evidence="8" id="KW-1185">Reference proteome</keyword>
<comment type="caution">
    <text evidence="7">The sequence shown here is derived from an EMBL/GenBank/DDBJ whole genome shotgun (WGS) entry which is preliminary data.</text>
</comment>
<evidence type="ECO:0000256" key="4">
    <source>
        <dbReference type="PROSITE-ProRule" id="PRU10007"/>
    </source>
</evidence>
<evidence type="ECO:0000259" key="6">
    <source>
        <dbReference type="Pfam" id="PF00171"/>
    </source>
</evidence>
<dbReference type="GO" id="GO:0004777">
    <property type="term" value="F:succinate-semialdehyde dehydrogenase (NAD+) activity"/>
    <property type="evidence" value="ECO:0007669"/>
    <property type="project" value="TreeGrafter"/>
</dbReference>
<keyword evidence="3 5" id="KW-0560">Oxidoreductase</keyword>
<protein>
    <submittedName>
        <fullName evidence="7">Salicylaldehyde dehydrogenase</fullName>
    </submittedName>
</protein>
<comment type="similarity">
    <text evidence="1 5">Belongs to the aldehyde dehydrogenase family.</text>
</comment>
<evidence type="ECO:0000256" key="2">
    <source>
        <dbReference type="ARBA" id="ARBA00022857"/>
    </source>
</evidence>
<dbReference type="Gene3D" id="3.40.605.10">
    <property type="entry name" value="Aldehyde Dehydrogenase, Chain A, domain 1"/>
    <property type="match status" value="1"/>
</dbReference>
<dbReference type="Pfam" id="PF00171">
    <property type="entry name" value="Aldedh"/>
    <property type="match status" value="1"/>
</dbReference>
<dbReference type="FunFam" id="3.40.605.10:FF:000012">
    <property type="entry name" value="NAD-dependent succinate-semialdehyde dehydrogenase"/>
    <property type="match status" value="1"/>
</dbReference>
<gene>
    <name evidence="7" type="ORF">BJ878DRAFT_124198</name>
</gene>
<dbReference type="GO" id="GO:0009450">
    <property type="term" value="P:gamma-aminobutyric acid catabolic process"/>
    <property type="evidence" value="ECO:0007669"/>
    <property type="project" value="TreeGrafter"/>
</dbReference>
<sequence length="489" mass="52410">MEVNASMLVPEAVHTTNAANGTIPLIINNKAHETESSFPVHNPATGKFVHNFSSASIADANLAISSCQKAFLTWRNVRPAKKRDIFLKAAELMEQRKEELARYLVDETGAAQPWGNFNLGLAPEILRDIAGRLTSITGSIPTTATDGLSALIYKEPYGVILAIAPWNAAYILGIRSIAYAIAAGNTAILKAPEFSPMCSHAMVQLFVDAGLPPGVLNLLAHKTSDAAAVTKHLIQSPSVKKINFTGSTAVGRIIARLAGENLKPVLLELGGKAPAIVWEDADLGLAAKECAVGAFLHSGQICMSTERIIVHEKVVDAFEKLFKTAIDGFAPEHEDAGVLINKAGVEKNARLLKDAVEKGAKVLYGDVCNGVEAKMRPVVVKGTSKEMDLFYTESFGPTVSLMVVKTEEEALELANDTEYGLSSAVFTRDLATGLRFAKNIESGAVHINNMTVHDETALPHGGMKDSGYGRFGASGLDEWVRSKTVTFRD</sequence>
<name>A0A9P8CDS1_9HELO</name>
<dbReference type="Proteomes" id="UP000887226">
    <property type="component" value="Unassembled WGS sequence"/>
</dbReference>
<reference evidence="7" key="1">
    <citation type="journal article" date="2021" name="IMA Fungus">
        <title>Genomic characterization of three marine fungi, including Emericellopsis atlantica sp. nov. with signatures of a generalist lifestyle and marine biomass degradation.</title>
        <authorList>
            <person name="Hagestad O.C."/>
            <person name="Hou L."/>
            <person name="Andersen J.H."/>
            <person name="Hansen E.H."/>
            <person name="Altermark B."/>
            <person name="Li C."/>
            <person name="Kuhnert E."/>
            <person name="Cox R.J."/>
            <person name="Crous P.W."/>
            <person name="Spatafora J.W."/>
            <person name="Lail K."/>
            <person name="Amirebrahimi M."/>
            <person name="Lipzen A."/>
            <person name="Pangilinan J."/>
            <person name="Andreopoulos W."/>
            <person name="Hayes R.D."/>
            <person name="Ng V."/>
            <person name="Grigoriev I.V."/>
            <person name="Jackson S.A."/>
            <person name="Sutton T.D.S."/>
            <person name="Dobson A.D.W."/>
            <person name="Rama T."/>
        </authorList>
    </citation>
    <scope>NUCLEOTIDE SEQUENCE</scope>
    <source>
        <strain evidence="7">TRa3180A</strain>
    </source>
</reference>
<evidence type="ECO:0000256" key="5">
    <source>
        <dbReference type="RuleBase" id="RU003345"/>
    </source>
</evidence>
<feature type="domain" description="Aldehyde dehydrogenase" evidence="6">
    <location>
        <begin position="35"/>
        <end position="485"/>
    </location>
</feature>
<dbReference type="OrthoDB" id="310895at2759"/>
<dbReference type="InterPro" id="IPR016162">
    <property type="entry name" value="Ald_DH_N"/>
</dbReference>
<dbReference type="FunFam" id="3.40.309.10:FF:000010">
    <property type="entry name" value="Gamma-aminobutyraldehyde dehydrogenase"/>
    <property type="match status" value="1"/>
</dbReference>
<accession>A0A9P8CDS1</accession>
<evidence type="ECO:0000313" key="7">
    <source>
        <dbReference type="EMBL" id="KAG9243343.1"/>
    </source>
</evidence>
<dbReference type="PROSITE" id="PS00687">
    <property type="entry name" value="ALDEHYDE_DEHYDR_GLU"/>
    <property type="match status" value="1"/>
</dbReference>
<dbReference type="PANTHER" id="PTHR43353">
    <property type="entry name" value="SUCCINATE-SEMIALDEHYDE DEHYDROGENASE, MITOCHONDRIAL"/>
    <property type="match status" value="1"/>
</dbReference>
<dbReference type="InterPro" id="IPR016163">
    <property type="entry name" value="Ald_DH_C"/>
</dbReference>
<dbReference type="InterPro" id="IPR029510">
    <property type="entry name" value="Ald_DH_CS_GLU"/>
</dbReference>
<dbReference type="InterPro" id="IPR015590">
    <property type="entry name" value="Aldehyde_DH_dom"/>
</dbReference>
<evidence type="ECO:0000256" key="1">
    <source>
        <dbReference type="ARBA" id="ARBA00009986"/>
    </source>
</evidence>
<dbReference type="InterPro" id="IPR016161">
    <property type="entry name" value="Ald_DH/histidinol_DH"/>
</dbReference>